<dbReference type="PANTHER" id="PTHR38590">
    <property type="entry name" value="BLL0828 PROTEIN"/>
    <property type="match status" value="1"/>
</dbReference>
<dbReference type="PANTHER" id="PTHR38590:SF1">
    <property type="entry name" value="BLL0828 PROTEIN"/>
    <property type="match status" value="1"/>
</dbReference>
<dbReference type="RefSeq" id="WP_066179727.1">
    <property type="nucleotide sequence ID" value="NZ_LQZT01000022.1"/>
</dbReference>
<evidence type="ECO:0000313" key="2">
    <source>
        <dbReference type="EMBL" id="OCW57202.1"/>
    </source>
</evidence>
<dbReference type="STRING" id="1480615.AWJ14_05135"/>
<dbReference type="InterPro" id="IPR047216">
    <property type="entry name" value="Endonuclease_DUF559_bact"/>
</dbReference>
<dbReference type="Proteomes" id="UP000094795">
    <property type="component" value="Unassembled WGS sequence"/>
</dbReference>
<keyword evidence="3" id="KW-1185">Reference proteome</keyword>
<sequence length="122" mass="14091">MTSDLTRLRRFARAMRRAPTEAEQRPWGALRNRRLDGLKFRRQVPLGAWIADFVCMEAGLVVEVDGTQHADSRRDAARDAGLEALGFRVLRFWNDDVMRDLDATCATIIAFARDQSLRQDWR</sequence>
<dbReference type="SUPFAM" id="SSF52980">
    <property type="entry name" value="Restriction endonuclease-like"/>
    <property type="match status" value="1"/>
</dbReference>
<dbReference type="OrthoDB" id="9798754at2"/>
<dbReference type="InterPro" id="IPR011335">
    <property type="entry name" value="Restrct_endonuc-II-like"/>
</dbReference>
<dbReference type="EMBL" id="LQZT01000022">
    <property type="protein sequence ID" value="OCW57202.1"/>
    <property type="molecule type" value="Genomic_DNA"/>
</dbReference>
<reference evidence="2 3" key="1">
    <citation type="submission" date="2015-12" db="EMBL/GenBank/DDBJ databases">
        <authorList>
            <person name="Shamseldin A."/>
            <person name="Moawad H."/>
            <person name="Abd El-Rahim W.M."/>
            <person name="Sadowsky M.J."/>
        </authorList>
    </citation>
    <scope>NUCLEOTIDE SEQUENCE [LARGE SCALE GENOMIC DNA]</scope>
    <source>
        <strain evidence="2 3">JC234</strain>
    </source>
</reference>
<name>A0A1C1YUJ4_9HYPH</name>
<dbReference type="Pfam" id="PF04480">
    <property type="entry name" value="DUF559"/>
    <property type="match status" value="1"/>
</dbReference>
<evidence type="ECO:0000259" key="1">
    <source>
        <dbReference type="Pfam" id="PF04480"/>
    </source>
</evidence>
<feature type="domain" description="DUF559" evidence="1">
    <location>
        <begin position="7"/>
        <end position="110"/>
    </location>
</feature>
<evidence type="ECO:0000313" key="3">
    <source>
        <dbReference type="Proteomes" id="UP000094795"/>
    </source>
</evidence>
<dbReference type="Gene3D" id="3.40.960.10">
    <property type="entry name" value="VSR Endonuclease"/>
    <property type="match status" value="1"/>
</dbReference>
<dbReference type="InterPro" id="IPR007569">
    <property type="entry name" value="DUF559"/>
</dbReference>
<accession>A0A1C1YUJ4</accession>
<protein>
    <recommendedName>
        <fullName evidence="1">DUF559 domain-containing protein</fullName>
    </recommendedName>
</protein>
<comment type="caution">
    <text evidence="2">The sequence shown here is derived from an EMBL/GenBank/DDBJ whole genome shotgun (WGS) entry which is preliminary data.</text>
</comment>
<organism evidence="2 3">
    <name type="scientific">Hoeflea olei</name>
    <dbReference type="NCBI Taxonomy" id="1480615"/>
    <lineage>
        <taxon>Bacteria</taxon>
        <taxon>Pseudomonadati</taxon>
        <taxon>Pseudomonadota</taxon>
        <taxon>Alphaproteobacteria</taxon>
        <taxon>Hyphomicrobiales</taxon>
        <taxon>Rhizobiaceae</taxon>
        <taxon>Hoeflea</taxon>
    </lineage>
</organism>
<gene>
    <name evidence="2" type="ORF">AWJ14_05135</name>
</gene>
<dbReference type="AlphaFoldDB" id="A0A1C1YUJ4"/>
<proteinExistence type="predicted"/>
<dbReference type="CDD" id="cd01038">
    <property type="entry name" value="Endonuclease_DUF559"/>
    <property type="match status" value="1"/>
</dbReference>